<feature type="region of interest" description="Disordered" evidence="1">
    <location>
        <begin position="354"/>
        <end position="467"/>
    </location>
</feature>
<dbReference type="InterPro" id="IPR001005">
    <property type="entry name" value="SANT/Myb"/>
</dbReference>
<reference evidence="3" key="1">
    <citation type="submission" date="2020-12" db="EMBL/GenBank/DDBJ databases">
        <title>Metabolic potential, ecology and presence of endohyphal bacteria is reflected in genomic diversity of Mucoromycotina.</title>
        <authorList>
            <person name="Muszewska A."/>
            <person name="Okrasinska A."/>
            <person name="Steczkiewicz K."/>
            <person name="Drgas O."/>
            <person name="Orlowska M."/>
            <person name="Perlinska-Lenart U."/>
            <person name="Aleksandrzak-Piekarczyk T."/>
            <person name="Szatraj K."/>
            <person name="Zielenkiewicz U."/>
            <person name="Pilsyk S."/>
            <person name="Malc E."/>
            <person name="Mieczkowski P."/>
            <person name="Kruszewska J.S."/>
            <person name="Biernat P."/>
            <person name="Pawlowska J."/>
        </authorList>
    </citation>
    <scope>NUCLEOTIDE SEQUENCE</scope>
    <source>
        <strain evidence="3">WA0000017839</strain>
    </source>
</reference>
<protein>
    <recommendedName>
        <fullName evidence="2">Myb-like domain-containing protein</fullName>
    </recommendedName>
</protein>
<dbReference type="Gene3D" id="3.30.40.10">
    <property type="entry name" value="Zinc/RING finger domain, C3HC4 (zinc finger)"/>
    <property type="match status" value="1"/>
</dbReference>
<sequence>MAVKKQDTPEVEKLTSVYLKEDELVVKPSKAFSKGVHVPVNIQMRDTIAKLKQVKQVINEYIEGEYDSFKLDLAENNKIETVRKGNVFGEEVTESEMDIIQRRVTLQQRQYQEYERREHIRKSKKIKSVFDYLSEDEVAAMLLDCKHNEEEVIGRLSEGNYLQGIRKEIALKHTPEVDTNSNTMTAEQQLAYQQLLKKRSETLKKTTTDSAKKQYRMGGRLGLDEAIKQIQENNIDPEKAFEGWSQARIRAYQMIDVNPNSYYYRFNAPGEVQRKGQWAADERKIFFERLEETGANGQWGLFAMKVPGRVGYQCSNFYRLLVETNEIQDPNYVLDAKGKAHYLFDKKTADGNTEKAFRTHSKHGTGRASGIASSSSIAPVRKPKAAPAPAAPKKTKKKRRRGWNSDDDDDEDDFEDYNDTSGTYTESSRPSRTTRRTRSRMDIDEGNDETNEGEEVSEDENLDNPLPGFLDPITLDEVIKPAISTYGHVMGYDSWVRCLTNWEGKKNICPLTKNPLTKRDLEITRILCTFIDGKDLLNLALTCRALYYESCFRLWNTLNPKSHRTLRKIKNTLETTDEYNKLVWKFRWSAREDAHHLERLFFDSFLFPNLRELEFSNAATQDYIVYPMIAASPYLRSLNLSQCYCLSTDAIRPLLSMPGNRLESLTLYGCGNIDPQVMADIIYRHSATLKRLRLTDINDIILDAIQKCTKLTDLGLEHCSDSTLSNTALNRFFSTMNQVQLTHLRFRDIDNLSSKHLRSISNSKSGLSLVHFDMSECNRVKSEGISFLATKCTSLHTLLLAYQAGVTNEAIQLFISNCHYLKHVDVSGCRLLTDQAFFPLLDGVVDDDLVPIILETLNVSGLDLLSAHSIHQLLTRLPRLQELSLGVTYDLDEADRILDAINSDELRFFIDVEKYYTICRMPVATTLLSSYSSKRLLMIPEQNDTTISLPSTSTWTLPPFTFQLD</sequence>
<organism evidence="3 4">
    <name type="scientific">Mucor saturninus</name>
    <dbReference type="NCBI Taxonomy" id="64648"/>
    <lineage>
        <taxon>Eukaryota</taxon>
        <taxon>Fungi</taxon>
        <taxon>Fungi incertae sedis</taxon>
        <taxon>Mucoromycota</taxon>
        <taxon>Mucoromycotina</taxon>
        <taxon>Mucoromycetes</taxon>
        <taxon>Mucorales</taxon>
        <taxon>Mucorineae</taxon>
        <taxon>Mucoraceae</taxon>
        <taxon>Mucor</taxon>
    </lineage>
</organism>
<feature type="compositionally biased region" description="Acidic residues" evidence="1">
    <location>
        <begin position="444"/>
        <end position="462"/>
    </location>
</feature>
<dbReference type="GO" id="GO:0031146">
    <property type="term" value="P:SCF-dependent proteasomal ubiquitin-dependent protein catabolic process"/>
    <property type="evidence" value="ECO:0007669"/>
    <property type="project" value="TreeGrafter"/>
</dbReference>
<name>A0A8H7QZ26_9FUNG</name>
<dbReference type="OrthoDB" id="6781668at2759"/>
<evidence type="ECO:0000256" key="1">
    <source>
        <dbReference type="SAM" id="MobiDB-lite"/>
    </source>
</evidence>
<dbReference type="GO" id="GO:0019005">
    <property type="term" value="C:SCF ubiquitin ligase complex"/>
    <property type="evidence" value="ECO:0007669"/>
    <property type="project" value="TreeGrafter"/>
</dbReference>
<evidence type="ECO:0000259" key="2">
    <source>
        <dbReference type="PROSITE" id="PS50090"/>
    </source>
</evidence>
<feature type="compositionally biased region" description="Low complexity" evidence="1">
    <location>
        <begin position="368"/>
        <end position="392"/>
    </location>
</feature>
<dbReference type="Gene3D" id="3.80.10.10">
    <property type="entry name" value="Ribonuclease Inhibitor"/>
    <property type="match status" value="2"/>
</dbReference>
<dbReference type="EMBL" id="JAEPRD010000071">
    <property type="protein sequence ID" value="KAG2201439.1"/>
    <property type="molecule type" value="Genomic_DNA"/>
</dbReference>
<dbReference type="InterPro" id="IPR009057">
    <property type="entry name" value="Homeodomain-like_sf"/>
</dbReference>
<dbReference type="SUPFAM" id="SSF46689">
    <property type="entry name" value="Homeodomain-like"/>
    <property type="match status" value="1"/>
</dbReference>
<comment type="caution">
    <text evidence="3">The sequence shown here is derived from an EMBL/GenBank/DDBJ whole genome shotgun (WGS) entry which is preliminary data.</text>
</comment>
<evidence type="ECO:0000313" key="3">
    <source>
        <dbReference type="EMBL" id="KAG2201439.1"/>
    </source>
</evidence>
<accession>A0A8H7QZ26</accession>
<feature type="compositionally biased region" description="Acidic residues" evidence="1">
    <location>
        <begin position="405"/>
        <end position="418"/>
    </location>
</feature>
<proteinExistence type="predicted"/>
<dbReference type="InterPro" id="IPR013083">
    <property type="entry name" value="Znf_RING/FYVE/PHD"/>
</dbReference>
<dbReference type="Proteomes" id="UP000603453">
    <property type="component" value="Unassembled WGS sequence"/>
</dbReference>
<dbReference type="SUPFAM" id="SSF57850">
    <property type="entry name" value="RING/U-box"/>
    <property type="match status" value="1"/>
</dbReference>
<dbReference type="SMART" id="SM00367">
    <property type="entry name" value="LRR_CC"/>
    <property type="match status" value="6"/>
</dbReference>
<dbReference type="InterPro" id="IPR006553">
    <property type="entry name" value="Leu-rich_rpt_Cys-con_subtyp"/>
</dbReference>
<dbReference type="SUPFAM" id="SSF52047">
    <property type="entry name" value="RNI-like"/>
    <property type="match status" value="1"/>
</dbReference>
<dbReference type="AlphaFoldDB" id="A0A8H7QZ26"/>
<dbReference type="PANTHER" id="PTHR13318">
    <property type="entry name" value="PARTNER OF PAIRED, ISOFORM B-RELATED"/>
    <property type="match status" value="1"/>
</dbReference>
<dbReference type="InterPro" id="IPR032675">
    <property type="entry name" value="LRR_dom_sf"/>
</dbReference>
<feature type="domain" description="Myb-like" evidence="2">
    <location>
        <begin position="270"/>
        <end position="322"/>
    </location>
</feature>
<feature type="compositionally biased region" description="Basic residues" evidence="1">
    <location>
        <begin position="393"/>
        <end position="402"/>
    </location>
</feature>
<dbReference type="PROSITE" id="PS50090">
    <property type="entry name" value="MYB_LIKE"/>
    <property type="match status" value="1"/>
</dbReference>
<keyword evidence="4" id="KW-1185">Reference proteome</keyword>
<gene>
    <name evidence="3" type="ORF">INT47_001488</name>
</gene>
<evidence type="ECO:0000313" key="4">
    <source>
        <dbReference type="Proteomes" id="UP000603453"/>
    </source>
</evidence>